<keyword evidence="15" id="KW-1185">Reference proteome</keyword>
<keyword evidence="2 12" id="KW-0963">Cytoplasm</keyword>
<protein>
    <recommendedName>
        <fullName evidence="12">Alanine--tRNA ligase</fullName>
        <ecNumber evidence="12">6.1.1.7</ecNumber>
    </recommendedName>
    <alternativeName>
        <fullName evidence="12">Alanyl-tRNA synthetase</fullName>
        <shortName evidence="12">AlaRS</shortName>
    </alternativeName>
</protein>
<evidence type="ECO:0000259" key="13">
    <source>
        <dbReference type="PROSITE" id="PS50860"/>
    </source>
</evidence>
<evidence type="ECO:0000256" key="6">
    <source>
        <dbReference type="ARBA" id="ARBA00022741"/>
    </source>
</evidence>
<dbReference type="GO" id="GO:0002161">
    <property type="term" value="F:aminoacyl-tRNA deacylase activity"/>
    <property type="evidence" value="ECO:0007669"/>
    <property type="project" value="TreeGrafter"/>
</dbReference>
<dbReference type="PANTHER" id="PTHR11777">
    <property type="entry name" value="ALANYL-TRNA SYNTHETASE"/>
    <property type="match status" value="1"/>
</dbReference>
<dbReference type="Gene3D" id="3.30.54.20">
    <property type="match status" value="1"/>
</dbReference>
<dbReference type="InterPro" id="IPR018163">
    <property type="entry name" value="Thr/Ala-tRNA-synth_IIc_edit"/>
</dbReference>
<evidence type="ECO:0000256" key="11">
    <source>
        <dbReference type="ARBA" id="ARBA00023146"/>
    </source>
</evidence>
<dbReference type="Pfam" id="PF01411">
    <property type="entry name" value="tRNA-synt_2c"/>
    <property type="match status" value="1"/>
</dbReference>
<evidence type="ECO:0000256" key="2">
    <source>
        <dbReference type="ARBA" id="ARBA00022490"/>
    </source>
</evidence>
<dbReference type="EC" id="6.1.1.7" evidence="12"/>
<accession>A0A128A191</accession>
<comment type="cofactor">
    <cofactor evidence="12">
        <name>Zn(2+)</name>
        <dbReference type="ChEBI" id="CHEBI:29105"/>
    </cofactor>
    <text evidence="12">Binds 1 zinc ion per subunit.</text>
</comment>
<feature type="domain" description="Alanyl-transfer RNA synthetases family profile" evidence="13">
    <location>
        <begin position="70"/>
        <end position="736"/>
    </location>
</feature>
<dbReference type="Gene3D" id="2.40.30.130">
    <property type="match status" value="1"/>
</dbReference>
<dbReference type="InterPro" id="IPR050058">
    <property type="entry name" value="Ala-tRNA_ligase"/>
</dbReference>
<dbReference type="PANTHER" id="PTHR11777:SF9">
    <property type="entry name" value="ALANINE--TRNA LIGASE, CYTOPLASMIC"/>
    <property type="match status" value="1"/>
</dbReference>
<dbReference type="InterPro" id="IPR022429">
    <property type="entry name" value="Ala-tRNA_lgiase_arc"/>
</dbReference>
<dbReference type="GO" id="GO:0005524">
    <property type="term" value="F:ATP binding"/>
    <property type="evidence" value="ECO:0007669"/>
    <property type="project" value="UniProtKB-UniRule"/>
</dbReference>
<dbReference type="Gene3D" id="3.30.930.10">
    <property type="entry name" value="Bira Bifunctional Protein, Domain 2"/>
    <property type="match status" value="1"/>
</dbReference>
<evidence type="ECO:0000256" key="4">
    <source>
        <dbReference type="ARBA" id="ARBA00022598"/>
    </source>
</evidence>
<feature type="binding site" evidence="12">
    <location>
        <position position="697"/>
    </location>
    <ligand>
        <name>Zn(2+)</name>
        <dbReference type="ChEBI" id="CHEBI:29105"/>
    </ligand>
</feature>
<dbReference type="InterPro" id="IPR002318">
    <property type="entry name" value="Ala-tRNA-lgiase_IIc"/>
</dbReference>
<organism evidence="14 15">
    <name type="scientific">Nitrosotalea devaniterrae</name>
    <dbReference type="NCBI Taxonomy" id="1078905"/>
    <lineage>
        <taxon>Archaea</taxon>
        <taxon>Nitrososphaerota</taxon>
        <taxon>Nitrososphaeria</taxon>
        <taxon>Nitrosotaleales</taxon>
        <taxon>Nitrosotaleaceae</taxon>
        <taxon>Nitrosotalea</taxon>
    </lineage>
</organism>
<evidence type="ECO:0000256" key="8">
    <source>
        <dbReference type="ARBA" id="ARBA00022840"/>
    </source>
</evidence>
<dbReference type="Pfam" id="PF07973">
    <property type="entry name" value="tRNA_SAD"/>
    <property type="match status" value="1"/>
</dbReference>
<reference evidence="15" key="1">
    <citation type="submission" date="2015-10" db="EMBL/GenBank/DDBJ databases">
        <authorList>
            <person name="Lehtovirta-Morley L.E."/>
            <person name="Vieille C."/>
        </authorList>
    </citation>
    <scope>NUCLEOTIDE SEQUENCE [LARGE SCALE GENOMIC DNA]</scope>
</reference>
<dbReference type="FunFam" id="3.10.310.40:FF:000001">
    <property type="entry name" value="Alanine--tRNA ligase"/>
    <property type="match status" value="1"/>
</dbReference>
<evidence type="ECO:0000256" key="5">
    <source>
        <dbReference type="ARBA" id="ARBA00022723"/>
    </source>
</evidence>
<evidence type="ECO:0000256" key="12">
    <source>
        <dbReference type="HAMAP-Rule" id="MF_00036"/>
    </source>
</evidence>
<evidence type="ECO:0000256" key="9">
    <source>
        <dbReference type="ARBA" id="ARBA00022884"/>
    </source>
</evidence>
<dbReference type="FunFam" id="3.30.54.20:FF:000004">
    <property type="entry name" value="Alanine--tRNA ligase"/>
    <property type="match status" value="1"/>
</dbReference>
<evidence type="ECO:0000313" key="15">
    <source>
        <dbReference type="Proteomes" id="UP000196239"/>
    </source>
</evidence>
<keyword evidence="7 12" id="KW-0862">Zinc</keyword>
<dbReference type="KEGG" id="ndv:NDEV_0322"/>
<evidence type="ECO:0000256" key="3">
    <source>
        <dbReference type="ARBA" id="ARBA00022555"/>
    </source>
</evidence>
<dbReference type="HAMAP" id="MF_00036_A">
    <property type="entry name" value="Ala_tRNA_synth_A"/>
    <property type="match status" value="1"/>
</dbReference>
<evidence type="ECO:0000313" key="14">
    <source>
        <dbReference type="EMBL" id="CUR51087.1"/>
    </source>
</evidence>
<evidence type="ECO:0000256" key="7">
    <source>
        <dbReference type="ARBA" id="ARBA00022833"/>
    </source>
</evidence>
<evidence type="ECO:0000256" key="1">
    <source>
        <dbReference type="ARBA" id="ARBA00008226"/>
    </source>
</evidence>
<dbReference type="GO" id="GO:0006419">
    <property type="term" value="P:alanyl-tRNA aminoacylation"/>
    <property type="evidence" value="ECO:0007669"/>
    <property type="project" value="UniProtKB-UniRule"/>
</dbReference>
<dbReference type="Gene3D" id="3.10.310.40">
    <property type="match status" value="1"/>
</dbReference>
<dbReference type="Gene3D" id="3.30.980.10">
    <property type="entry name" value="Threonyl-trna Synthetase, Chain A, domain 2"/>
    <property type="match status" value="1"/>
</dbReference>
<dbReference type="SUPFAM" id="SSF55681">
    <property type="entry name" value="Class II aaRS and biotin synthetases"/>
    <property type="match status" value="1"/>
</dbReference>
<comment type="similarity">
    <text evidence="1 12">Belongs to the class-II aminoacyl-tRNA synthetase family.</text>
</comment>
<dbReference type="GO" id="GO:0005737">
    <property type="term" value="C:cytoplasm"/>
    <property type="evidence" value="ECO:0007669"/>
    <property type="project" value="UniProtKB-SubCell"/>
</dbReference>
<dbReference type="SMART" id="SM00863">
    <property type="entry name" value="tRNA_SAD"/>
    <property type="match status" value="1"/>
</dbReference>
<dbReference type="PROSITE" id="PS50860">
    <property type="entry name" value="AA_TRNA_LIGASE_II_ALA"/>
    <property type="match status" value="1"/>
</dbReference>
<dbReference type="InterPro" id="IPR009000">
    <property type="entry name" value="Transl_B-barrel_sf"/>
</dbReference>
<dbReference type="EMBL" id="LN890280">
    <property type="protein sequence ID" value="CUR51087.1"/>
    <property type="molecule type" value="Genomic_DNA"/>
</dbReference>
<keyword evidence="5 12" id="KW-0479">Metal-binding</keyword>
<dbReference type="InterPro" id="IPR003156">
    <property type="entry name" value="DHHA1_dom"/>
</dbReference>
<dbReference type="Proteomes" id="UP000196239">
    <property type="component" value="Chromosome 1"/>
</dbReference>
<dbReference type="NCBIfam" id="TIGR03683">
    <property type="entry name" value="A-tRNA_syn_arch"/>
    <property type="match status" value="1"/>
</dbReference>
<feature type="binding site" evidence="12">
    <location>
        <position position="589"/>
    </location>
    <ligand>
        <name>Zn(2+)</name>
        <dbReference type="ChEBI" id="CHEBI:29105"/>
    </ligand>
</feature>
<comment type="function">
    <text evidence="12">Catalyzes the attachment of alanine to tRNA(Ala) in a two-step reaction: alanine is first activated by ATP to form Ala-AMP and then transferred to the acceptor end of tRNA(Ala). Also edits incorrectly charged Ser-tRNA(Ala) and Gly-tRNA(Ala) via its editing domain.</text>
</comment>
<feature type="binding site" evidence="12">
    <location>
        <position position="693"/>
    </location>
    <ligand>
        <name>Zn(2+)</name>
        <dbReference type="ChEBI" id="CHEBI:29105"/>
    </ligand>
</feature>
<keyword evidence="8 12" id="KW-0067">ATP-binding</keyword>
<dbReference type="GO" id="GO:0000049">
    <property type="term" value="F:tRNA binding"/>
    <property type="evidence" value="ECO:0007669"/>
    <property type="project" value="UniProtKB-KW"/>
</dbReference>
<dbReference type="InterPro" id="IPR018165">
    <property type="entry name" value="Ala-tRNA-synth_IIc_core"/>
</dbReference>
<keyword evidence="11 12" id="KW-0030">Aminoacyl-tRNA synthetase</keyword>
<comment type="subcellular location">
    <subcellularLocation>
        <location evidence="12">Cytoplasm</location>
    </subcellularLocation>
</comment>
<dbReference type="GO" id="GO:0008270">
    <property type="term" value="F:zinc ion binding"/>
    <property type="evidence" value="ECO:0007669"/>
    <property type="project" value="UniProtKB-UniRule"/>
</dbReference>
<dbReference type="GO" id="GO:0004813">
    <property type="term" value="F:alanine-tRNA ligase activity"/>
    <property type="evidence" value="ECO:0007669"/>
    <property type="project" value="UniProtKB-UniRule"/>
</dbReference>
<dbReference type="SUPFAM" id="SSF101353">
    <property type="entry name" value="Putative anticodon-binding domain of alanyl-tRNA synthetase (AlaRS)"/>
    <property type="match status" value="1"/>
</dbReference>
<dbReference type="FunFam" id="3.30.980.10:FF:000004">
    <property type="entry name" value="Alanine--tRNA ligase, cytoplasmic"/>
    <property type="match status" value="1"/>
</dbReference>
<name>A0A128A191_9ARCH</name>
<gene>
    <name evidence="12 14" type="primary">alaS</name>
    <name evidence="14" type="ORF">NDEV_0322</name>
</gene>
<comment type="domain">
    <text evidence="12">Consists of three domains; the N-terminal catalytic domain, the editing domain and the C-terminal C-Ala domain. The editing domain removes incorrectly charged amino acids, while the C-Ala domain, along with tRNA(Ala), serves as a bridge to cooperatively bring together the editing and aminoacylation centers thus stimulating deacylation of misacylated tRNAs.</text>
</comment>
<keyword evidence="3 12" id="KW-0820">tRNA-binding</keyword>
<sequence length="902" mass="102274">MNKDQILSKFSTDPDRYYKVELFESEGFRRKSCGKCHRFFWTLDDGINLCPDHIENSYSFIGDPPTNKRFDYTQAWKEVESFFVQNNHKSVGRYPVVCRWRDDLYFTIASIVDFQRVMGSKVVFEFPANPLIVPQTCLRFKDIENVGVTGRHFSSFCMIGQHSIPNSQGYWKDKCVELDFKLLTERFGIHKKEIVFVEDVWAGGGSFGSSLEYFVRGLELGNAVFTEFQGDLTNYSTLDQKIIDMGAGLERFAWVTMGTPTAYDCCFGPITKHMIDKIGIDTDSNIISKYFMSIARALSESDDITLVRKTAAKLADLDEIRQEKMISPLEGVYMIADHLRTLVFAISDGALPSNVGGGYNLRMILRRTLATMDRFGWNFDLNDLIDLHIDYLKSTYPELEQTRNDVKIILEVERNRYNESRVRMKNMATTIKTQNKKLSVDDLIRLYESDGITPDFLKEYQIIPEIPSTFYERLSDLHQSEKTEKKEELNLDGIPDTDLLYYKDDPHEFEAKILKIIKNKFVVLDKTSFYARGGGQEPDHGKIAEFDVIDVSKHGNVVLHEVKDGIPKEGMIVKCRIDSARRYGITRNHSSTHVLNASARNTLGSWIWQHSAFKDAEYARLDITHHSNLTEEEITKIEDLANTTIRKDIPILINQFERGDAEQEYGFRIYQGGVVPVKLVRIVNIEGFDVEACGGTHVQKTGEIGLIKITKAERIQDGVVRLEFVSGQSALKYTQTQDKKISHIVKSLGSSKEKMLESFEHVVKDSDDTKRKLRQLIKRISETSAREAISQAKSLGKVKLYCTVEEELDEEFHISVGEVATRLDKSLIYCVLVVKNETIKIIAFAGTDATSTKKAGDLVKEASSVLGGSGGGRDTFGQGGGKDLSKIKDALLTIEKSIVGER</sequence>
<keyword evidence="6 12" id="KW-0547">Nucleotide-binding</keyword>
<keyword evidence="10 12" id="KW-0648">Protein biosynthesis</keyword>
<comment type="catalytic activity">
    <reaction evidence="12">
        <text>tRNA(Ala) + L-alanine + ATP = L-alanyl-tRNA(Ala) + AMP + diphosphate</text>
        <dbReference type="Rhea" id="RHEA:12540"/>
        <dbReference type="Rhea" id="RHEA-COMP:9657"/>
        <dbReference type="Rhea" id="RHEA-COMP:9923"/>
        <dbReference type="ChEBI" id="CHEBI:30616"/>
        <dbReference type="ChEBI" id="CHEBI:33019"/>
        <dbReference type="ChEBI" id="CHEBI:57972"/>
        <dbReference type="ChEBI" id="CHEBI:78442"/>
        <dbReference type="ChEBI" id="CHEBI:78497"/>
        <dbReference type="ChEBI" id="CHEBI:456215"/>
        <dbReference type="EC" id="6.1.1.7"/>
    </reaction>
</comment>
<dbReference type="InterPro" id="IPR018164">
    <property type="entry name" value="Ala-tRNA-synth_IIc_N"/>
</dbReference>
<dbReference type="Pfam" id="PF02272">
    <property type="entry name" value="DHHA1"/>
    <property type="match status" value="1"/>
</dbReference>
<dbReference type="SUPFAM" id="SSF50447">
    <property type="entry name" value="Translation proteins"/>
    <property type="match status" value="1"/>
</dbReference>
<dbReference type="NCBIfam" id="TIGR00344">
    <property type="entry name" value="alaS"/>
    <property type="match status" value="1"/>
</dbReference>
<dbReference type="SUPFAM" id="SSF55186">
    <property type="entry name" value="ThrRS/AlaRS common domain"/>
    <property type="match status" value="1"/>
</dbReference>
<dbReference type="AlphaFoldDB" id="A0A128A191"/>
<dbReference type="InterPro" id="IPR018162">
    <property type="entry name" value="Ala-tRNA-ligase_IIc_anticod-bd"/>
</dbReference>
<dbReference type="InterPro" id="IPR012947">
    <property type="entry name" value="tRNA_SAD"/>
</dbReference>
<dbReference type="InterPro" id="IPR045864">
    <property type="entry name" value="aa-tRNA-synth_II/BPL/LPL"/>
</dbReference>
<feature type="binding site" evidence="12">
    <location>
        <position position="593"/>
    </location>
    <ligand>
        <name>Zn(2+)</name>
        <dbReference type="ChEBI" id="CHEBI:29105"/>
    </ligand>
</feature>
<keyword evidence="9 12" id="KW-0694">RNA-binding</keyword>
<evidence type="ECO:0000256" key="10">
    <source>
        <dbReference type="ARBA" id="ARBA00022917"/>
    </source>
</evidence>
<proteinExistence type="inferred from homology"/>
<keyword evidence="4 12" id="KW-0436">Ligase</keyword>
<dbReference type="PRINTS" id="PR00980">
    <property type="entry name" value="TRNASYNTHALA"/>
</dbReference>